<reference evidence="2 3" key="1">
    <citation type="submission" date="2020-08" db="EMBL/GenBank/DDBJ databases">
        <title>Sequencing the genomes of 1000 actinobacteria strains.</title>
        <authorList>
            <person name="Klenk H.-P."/>
        </authorList>
    </citation>
    <scope>NUCLEOTIDE SEQUENCE [LARGE SCALE GENOMIC DNA]</scope>
    <source>
        <strain evidence="2 3">DSM 44230</strain>
    </source>
</reference>
<dbReference type="AlphaFoldDB" id="A0A7W7CHG8"/>
<feature type="transmembrane region" description="Helical" evidence="1">
    <location>
        <begin position="139"/>
        <end position="159"/>
    </location>
</feature>
<dbReference type="EMBL" id="JACHMH010000001">
    <property type="protein sequence ID" value="MBB4679846.1"/>
    <property type="molecule type" value="Genomic_DNA"/>
</dbReference>
<feature type="transmembrane region" description="Helical" evidence="1">
    <location>
        <begin position="213"/>
        <end position="242"/>
    </location>
</feature>
<protein>
    <submittedName>
        <fullName evidence="2">Uncharacterized protein</fullName>
    </submittedName>
</protein>
<comment type="caution">
    <text evidence="2">The sequence shown here is derived from an EMBL/GenBank/DDBJ whole genome shotgun (WGS) entry which is preliminary data.</text>
</comment>
<feature type="transmembrane region" description="Helical" evidence="1">
    <location>
        <begin position="110"/>
        <end position="127"/>
    </location>
</feature>
<feature type="transmembrane region" description="Helical" evidence="1">
    <location>
        <begin position="179"/>
        <end position="201"/>
    </location>
</feature>
<organism evidence="2 3">
    <name type="scientific">Crossiella cryophila</name>
    <dbReference type="NCBI Taxonomy" id="43355"/>
    <lineage>
        <taxon>Bacteria</taxon>
        <taxon>Bacillati</taxon>
        <taxon>Actinomycetota</taxon>
        <taxon>Actinomycetes</taxon>
        <taxon>Pseudonocardiales</taxon>
        <taxon>Pseudonocardiaceae</taxon>
        <taxon>Crossiella</taxon>
    </lineage>
</organism>
<proteinExistence type="predicted"/>
<evidence type="ECO:0000313" key="3">
    <source>
        <dbReference type="Proteomes" id="UP000533598"/>
    </source>
</evidence>
<evidence type="ECO:0000256" key="1">
    <source>
        <dbReference type="SAM" id="Phobius"/>
    </source>
</evidence>
<evidence type="ECO:0000313" key="2">
    <source>
        <dbReference type="EMBL" id="MBB4679846.1"/>
    </source>
</evidence>
<dbReference type="Proteomes" id="UP000533598">
    <property type="component" value="Unassembled WGS sequence"/>
</dbReference>
<feature type="transmembrane region" description="Helical" evidence="1">
    <location>
        <begin position="254"/>
        <end position="272"/>
    </location>
</feature>
<keyword evidence="3" id="KW-1185">Reference proteome</keyword>
<feature type="transmembrane region" description="Helical" evidence="1">
    <location>
        <begin position="48"/>
        <end position="66"/>
    </location>
</feature>
<sequence length="290" mass="30319">MSTTSRARAGSSWSRTDHITALLCAAAGLLWALAPNPPGAQHYPPTMVPRWLILAAVLCGLTTLLLRHSRFRPGWQRVGAAVTFTLFAVSGGFVFELLGLVAVVPSATDTATVLLRGLAAVSALLFLRATAGRGSQSWWGYAACALPLPYLLLKTYWALGGQHGFMQAGALGSLFGAGLGAWLAGWGTVLAALVAMVIALAQARGWGSRSVRGLLTGVGWFGSLLLVSAGFPGVYGVLLLAFDSTVDSPHFVTGWVLPVVYGNFALWGLALARSTALGGHRGGRPDRADH</sequence>
<accession>A0A7W7CHG8</accession>
<gene>
    <name evidence="2" type="ORF">HNR67_005964</name>
</gene>
<name>A0A7W7CHG8_9PSEU</name>
<keyword evidence="1" id="KW-1133">Transmembrane helix</keyword>
<keyword evidence="1" id="KW-0812">Transmembrane</keyword>
<keyword evidence="1" id="KW-0472">Membrane</keyword>
<dbReference type="RefSeq" id="WP_185005547.1">
    <property type="nucleotide sequence ID" value="NZ_BAAAUI010000043.1"/>
</dbReference>
<feature type="transmembrane region" description="Helical" evidence="1">
    <location>
        <begin position="78"/>
        <end position="104"/>
    </location>
</feature>